<evidence type="ECO:0000313" key="5">
    <source>
        <dbReference type="EMBL" id="ACQ79254.1"/>
    </source>
</evidence>
<keyword evidence="3" id="KW-0328">Glycosyltransferase</keyword>
<dbReference type="PANTHER" id="PTHR43179">
    <property type="entry name" value="RHAMNOSYLTRANSFERASE WBBL"/>
    <property type="match status" value="1"/>
</dbReference>
<keyword evidence="6" id="KW-1185">Reference proteome</keyword>
<evidence type="ECO:0000313" key="6">
    <source>
        <dbReference type="Proteomes" id="UP000007962"/>
    </source>
</evidence>
<dbReference type="AlphaFoldDB" id="C5C068"/>
<dbReference type="STRING" id="471853.Bcav_0993"/>
<evidence type="ECO:0000256" key="4">
    <source>
        <dbReference type="ARBA" id="ARBA00022679"/>
    </source>
</evidence>
<evidence type="ECO:0000256" key="1">
    <source>
        <dbReference type="ARBA" id="ARBA00004776"/>
    </source>
</evidence>
<name>C5C068_BEUC1</name>
<protein>
    <submittedName>
        <fullName evidence="5">Glycosyl transferase family 2</fullName>
    </submittedName>
</protein>
<dbReference type="PANTHER" id="PTHR43179:SF12">
    <property type="entry name" value="GALACTOFURANOSYLTRANSFERASE GLFT2"/>
    <property type="match status" value="1"/>
</dbReference>
<accession>C5C068</accession>
<evidence type="ECO:0000256" key="3">
    <source>
        <dbReference type="ARBA" id="ARBA00022676"/>
    </source>
</evidence>
<sequence>MVENTTPPSAVVVVSFGSSALLEANLGPLEAAAGRPDVVVVDNFSGAAERATITRLAAERGWELVAPERNLGFGDGVNLGAERAFARGAEVVCVLNPDARLSADGFDRLVRAAHDAPRALVAPRMVDGEGRVSFEGAEVRLHDGTTTRADVTTARHPWLSGACLAFGREAWDLVGGFSSEYFLYWEDVDLSWRMREAGGELRFLGDVTAVHDVGGTQNRSRWSTRSTTYVYFNCRNRLVFAAHHLEPRAGRTWLRRSPRYARDVLLRGGSRLALLSPRAVWAAVSGTLSGAQVLVRGARHA</sequence>
<dbReference type="HOGENOM" id="CLU_023845_0_2_11"/>
<proteinExistence type="inferred from homology"/>
<keyword evidence="4 5" id="KW-0808">Transferase</keyword>
<comment type="similarity">
    <text evidence="2">Belongs to the glycosyltransferase 2 family.</text>
</comment>
<dbReference type="CDD" id="cd04186">
    <property type="entry name" value="GT_2_like_c"/>
    <property type="match status" value="1"/>
</dbReference>
<evidence type="ECO:0000256" key="2">
    <source>
        <dbReference type="ARBA" id="ARBA00006739"/>
    </source>
</evidence>
<dbReference type="RefSeq" id="WP_012726034.1">
    <property type="nucleotide sequence ID" value="NC_012669.1"/>
</dbReference>
<dbReference type="KEGG" id="bcv:Bcav_0993"/>
<dbReference type="OrthoDB" id="9771846at2"/>
<dbReference type="SUPFAM" id="SSF53448">
    <property type="entry name" value="Nucleotide-diphospho-sugar transferases"/>
    <property type="match status" value="1"/>
</dbReference>
<dbReference type="GO" id="GO:0016757">
    <property type="term" value="F:glycosyltransferase activity"/>
    <property type="evidence" value="ECO:0007669"/>
    <property type="project" value="UniProtKB-KW"/>
</dbReference>
<organism evidence="5 6">
    <name type="scientific">Beutenbergia cavernae (strain ATCC BAA-8 / DSM 12333 / CCUG 43141 / JCM 11478 / NBRC 16432 / NCIMB 13614 / HKI 0122)</name>
    <dbReference type="NCBI Taxonomy" id="471853"/>
    <lineage>
        <taxon>Bacteria</taxon>
        <taxon>Bacillati</taxon>
        <taxon>Actinomycetota</taxon>
        <taxon>Actinomycetes</taxon>
        <taxon>Micrococcales</taxon>
        <taxon>Beutenbergiaceae</taxon>
        <taxon>Beutenbergia</taxon>
    </lineage>
</organism>
<dbReference type="InterPro" id="IPR029044">
    <property type="entry name" value="Nucleotide-diphossugar_trans"/>
</dbReference>
<dbReference type="CAZy" id="GT2">
    <property type="family name" value="Glycosyltransferase Family 2"/>
</dbReference>
<dbReference type="Gene3D" id="3.90.550.10">
    <property type="entry name" value="Spore Coat Polysaccharide Biosynthesis Protein SpsA, Chain A"/>
    <property type="match status" value="1"/>
</dbReference>
<dbReference type="EMBL" id="CP001618">
    <property type="protein sequence ID" value="ACQ79254.1"/>
    <property type="molecule type" value="Genomic_DNA"/>
</dbReference>
<dbReference type="Pfam" id="PF13641">
    <property type="entry name" value="Glyco_tranf_2_3"/>
    <property type="match status" value="1"/>
</dbReference>
<dbReference type="Proteomes" id="UP000007962">
    <property type="component" value="Chromosome"/>
</dbReference>
<dbReference type="eggNOG" id="COG1216">
    <property type="taxonomic scope" value="Bacteria"/>
</dbReference>
<reference evidence="5 6" key="1">
    <citation type="journal article" date="2009" name="Stand. Genomic Sci.">
        <title>Complete genome sequence of Beutenbergia cavernae type strain (HKI 0122).</title>
        <authorList>
            <person name="Land M."/>
            <person name="Pukall R."/>
            <person name="Abt B."/>
            <person name="Goker M."/>
            <person name="Rohde M."/>
            <person name="Glavina Del Rio T."/>
            <person name="Tice H."/>
            <person name="Copeland A."/>
            <person name="Cheng J.F."/>
            <person name="Lucas S."/>
            <person name="Chen F."/>
            <person name="Nolan M."/>
            <person name="Bruce D."/>
            <person name="Goodwin L."/>
            <person name="Pitluck S."/>
            <person name="Ivanova N."/>
            <person name="Mavromatis K."/>
            <person name="Ovchinnikova G."/>
            <person name="Pati A."/>
            <person name="Chen A."/>
            <person name="Palaniappan K."/>
            <person name="Hauser L."/>
            <person name="Chang Y.J."/>
            <person name="Jefferies C.C."/>
            <person name="Saunders E."/>
            <person name="Brettin T."/>
            <person name="Detter J.C."/>
            <person name="Han C."/>
            <person name="Chain P."/>
            <person name="Bristow J."/>
            <person name="Eisen J.A."/>
            <person name="Markowitz V."/>
            <person name="Hugenholtz P."/>
            <person name="Kyrpides N.C."/>
            <person name="Klenk H.P."/>
            <person name="Lapidus A."/>
        </authorList>
    </citation>
    <scope>NUCLEOTIDE SEQUENCE [LARGE SCALE GENOMIC DNA]</scope>
    <source>
        <strain evidence="6">ATCC BAA-8 / DSM 12333 / NBRC 16432</strain>
    </source>
</reference>
<comment type="pathway">
    <text evidence="1">Cell wall biogenesis; cell wall polysaccharide biosynthesis.</text>
</comment>
<gene>
    <name evidence="5" type="ordered locus">Bcav_0993</name>
</gene>